<evidence type="ECO:0000313" key="2">
    <source>
        <dbReference type="EMBL" id="KMO37065.1"/>
    </source>
</evidence>
<dbReference type="Proteomes" id="UP000036449">
    <property type="component" value="Unassembled WGS sequence"/>
</dbReference>
<evidence type="ECO:0000256" key="1">
    <source>
        <dbReference type="SAM" id="Phobius"/>
    </source>
</evidence>
<name>A0A0J6SPC2_9HYPH</name>
<keyword evidence="3" id="KW-1185">Reference proteome</keyword>
<keyword evidence="1" id="KW-0472">Membrane</keyword>
<dbReference type="RefSeq" id="WP_048452615.1">
    <property type="nucleotide sequence ID" value="NZ_LABZ01000140.1"/>
</dbReference>
<feature type="transmembrane region" description="Helical" evidence="1">
    <location>
        <begin position="93"/>
        <end position="115"/>
    </location>
</feature>
<feature type="transmembrane region" description="Helical" evidence="1">
    <location>
        <begin position="69"/>
        <end position="87"/>
    </location>
</feature>
<organism evidence="2 3">
    <name type="scientific">Methylobacterium tarhaniae</name>
    <dbReference type="NCBI Taxonomy" id="1187852"/>
    <lineage>
        <taxon>Bacteria</taxon>
        <taxon>Pseudomonadati</taxon>
        <taxon>Pseudomonadota</taxon>
        <taxon>Alphaproteobacteria</taxon>
        <taxon>Hyphomicrobiales</taxon>
        <taxon>Methylobacteriaceae</taxon>
        <taxon>Methylobacterium</taxon>
    </lineage>
</organism>
<accession>A0A0J6SPC2</accession>
<feature type="transmembrane region" description="Helical" evidence="1">
    <location>
        <begin position="12"/>
        <end position="31"/>
    </location>
</feature>
<protein>
    <recommendedName>
        <fullName evidence="4">VanZ-like domain-containing protein</fullName>
    </recommendedName>
</protein>
<sequence length="129" mass="13282">MGPIARPDLRRIAGIAGLACLPVLVWLSWIPKDWELRTGAAGQVEHLLAYAGTAGLLGLGFHRVPAWRLGLALAALAGILEIGQIWVPGRTAQVIDFAASAGGALLGLAAARAFAGHLMAARSAARSDA</sequence>
<dbReference type="EMBL" id="LABZ01000140">
    <property type="protein sequence ID" value="KMO37065.1"/>
    <property type="molecule type" value="Genomic_DNA"/>
</dbReference>
<evidence type="ECO:0000313" key="3">
    <source>
        <dbReference type="Proteomes" id="UP000036449"/>
    </source>
</evidence>
<dbReference type="PATRIC" id="fig|1187852.3.peg.1385"/>
<gene>
    <name evidence="2" type="ORF">VQ03_19815</name>
</gene>
<keyword evidence="1" id="KW-1133">Transmembrane helix</keyword>
<proteinExistence type="predicted"/>
<feature type="transmembrane region" description="Helical" evidence="1">
    <location>
        <begin position="43"/>
        <end position="62"/>
    </location>
</feature>
<reference evidence="2 3" key="1">
    <citation type="submission" date="2015-03" db="EMBL/GenBank/DDBJ databases">
        <title>Genome sequencing of Methylobacterium tarhaniae DSM 25844.</title>
        <authorList>
            <person name="Chaudhry V."/>
            <person name="Patil P.B."/>
        </authorList>
    </citation>
    <scope>NUCLEOTIDE SEQUENCE [LARGE SCALE GENOMIC DNA]</scope>
    <source>
        <strain evidence="2 3">DSM 25844</strain>
    </source>
</reference>
<keyword evidence="1" id="KW-0812">Transmembrane</keyword>
<dbReference type="AlphaFoldDB" id="A0A0J6SPC2"/>
<comment type="caution">
    <text evidence="2">The sequence shown here is derived from an EMBL/GenBank/DDBJ whole genome shotgun (WGS) entry which is preliminary data.</text>
</comment>
<evidence type="ECO:0008006" key="4">
    <source>
        <dbReference type="Google" id="ProtNLM"/>
    </source>
</evidence>